<evidence type="ECO:0000259" key="8">
    <source>
        <dbReference type="Pfam" id="PF25183"/>
    </source>
</evidence>
<dbReference type="EMBL" id="CP000449">
    <property type="protein sequence ID" value="ABI64661.1"/>
    <property type="molecule type" value="Genomic_DNA"/>
</dbReference>
<keyword evidence="4" id="KW-0812">Transmembrane</keyword>
<dbReference type="Gene3D" id="2.40.170.20">
    <property type="entry name" value="TonB-dependent receptor, beta-barrel domain"/>
    <property type="match status" value="1"/>
</dbReference>
<dbReference type="AlphaFoldDB" id="Q0ASS6"/>
<gene>
    <name evidence="9" type="ordered locus">Mmar10_0368</name>
</gene>
<sequence precursor="true">MSFTKKLSLGTAAIALLAAAPAAVYAQETTGGVRGTVSADGAPVSGASVVVTHVPSGSVSRVTTSANGGFNARDLRVGGPYTVRVDAAGYGSQMVEDVYLALGAPANLPIVLNSGAADVIVVTASASMFTDIETGPAARFTADDINGLPSISRDPRDVARLSTFANLDPENSDAISLAGSNNRYNSFTVDGVAQNDLFGLNSSGFPSENRGPVSIDALAALSVEIAPFDVQYGGFTGGTINAVTRSGDNDFHGSLYYFRTDDSLIGDSSRGRAINFSEFAEETRGGWLSGPIIEDRLFFFVSYEEFDRAQPLFTGPLGSGALNERSGITQADIDEIINIGNTVYGLNLTNFPDASLGSLDEKLLISLDWNINEDHRAKLTYNTNDGGSVQERSDRADLGTPSTWYNRSEATETLSLQVFSDWSDNFSTELTISQSTQDTGQDSVDGSDFAQMDIELASGSVVSVGPDFFRHANALANETFQFKLRGEYVYDNHVISGGYERRTQDIFNLFVPGSEGSYDFGSVNDFRNQVADSLFYQNAVTNDENDGAAEFSFTLDTLYLQDEIDVSDRLTVAFGVRYDRYSTDDAPTANANFLGRYGYSNAGTIDGLDVIMPRASFNYEAPFTYDASFADFSVTGVTLRGGIGRFSGGNPLVWISNTYSNNGVSIDSVFVGGPIANVDAFNVPAGAQGALTAGDGSVNAIAPGFDIPSTLRASLGADVMFDMFDSNDWMFTVEYLHDEQANAPFWYDANCPAAGTSPVDGRPIYNCNTDRQDIVLTSVDMGQSDIWSFELEKDFDNAISFWFGYTNQNVEDAHSGTSSTATSNYSDYASFDRQNARVSTSNYEIQHDFKLRLGWSHAFYEDYETRVEMFVNHRSGRHFSYTYDYSNGDANQYRNQSPFGIHESAADDEGTLLYVPMTDGTGNVTLTSDPLINYTAGFDITGFNEYLQRTGLINYAGEIAPRNGFDSPWSTRVDMRFQQEIPAFFPAAARGVFYMDIENFGNLLNDNWGRFEQVGYEYFQPVVEIDNIDPVSGAYLYDDFRGDAASETRVSTSSVWQVQFGVRYQF</sequence>
<evidence type="ECO:0000256" key="2">
    <source>
        <dbReference type="ARBA" id="ARBA00022448"/>
    </source>
</evidence>
<keyword evidence="10" id="KW-1185">Reference proteome</keyword>
<keyword evidence="7" id="KW-0732">Signal</keyword>
<dbReference type="Pfam" id="PF13620">
    <property type="entry name" value="CarboxypepD_reg"/>
    <property type="match status" value="1"/>
</dbReference>
<dbReference type="PANTHER" id="PTHR30069">
    <property type="entry name" value="TONB-DEPENDENT OUTER MEMBRANE RECEPTOR"/>
    <property type="match status" value="1"/>
</dbReference>
<dbReference type="Proteomes" id="UP000001964">
    <property type="component" value="Chromosome"/>
</dbReference>
<dbReference type="SUPFAM" id="SSF56935">
    <property type="entry name" value="Porins"/>
    <property type="match status" value="1"/>
</dbReference>
<dbReference type="KEGG" id="mmr:Mmar10_0368"/>
<evidence type="ECO:0000256" key="4">
    <source>
        <dbReference type="ARBA" id="ARBA00022692"/>
    </source>
</evidence>
<evidence type="ECO:0000313" key="10">
    <source>
        <dbReference type="Proteomes" id="UP000001964"/>
    </source>
</evidence>
<reference evidence="9 10" key="1">
    <citation type="submission" date="2006-08" db="EMBL/GenBank/DDBJ databases">
        <title>Complete sequence of Maricaulis maris MCS10.</title>
        <authorList>
            <consortium name="US DOE Joint Genome Institute"/>
            <person name="Copeland A."/>
            <person name="Lucas S."/>
            <person name="Lapidus A."/>
            <person name="Barry K."/>
            <person name="Detter J.C."/>
            <person name="Glavina del Rio T."/>
            <person name="Hammon N."/>
            <person name="Israni S."/>
            <person name="Dalin E."/>
            <person name="Tice H."/>
            <person name="Pitluck S."/>
            <person name="Saunders E."/>
            <person name="Brettin T."/>
            <person name="Bruce D."/>
            <person name="Han C."/>
            <person name="Tapia R."/>
            <person name="Gilna P."/>
            <person name="Schmutz J."/>
            <person name="Larimer F."/>
            <person name="Land M."/>
            <person name="Hauser L."/>
            <person name="Kyrpides N."/>
            <person name="Mikhailova N."/>
            <person name="Viollier P."/>
            <person name="Stephens C."/>
            <person name="Richardson P."/>
        </authorList>
    </citation>
    <scope>NUCLEOTIDE SEQUENCE [LARGE SCALE GENOMIC DNA]</scope>
    <source>
        <strain evidence="9 10">MCS10</strain>
    </source>
</reference>
<protein>
    <submittedName>
        <fullName evidence="9">Oar-like outer membrane protein protein, OmpA family</fullName>
    </submittedName>
</protein>
<feature type="domain" description="TonB-dependent transporter Oar-like beta-barrel" evidence="8">
    <location>
        <begin position="359"/>
        <end position="884"/>
    </location>
</feature>
<dbReference type="eggNOG" id="COG4771">
    <property type="taxonomic scope" value="Bacteria"/>
</dbReference>
<evidence type="ECO:0000313" key="9">
    <source>
        <dbReference type="EMBL" id="ABI64661.1"/>
    </source>
</evidence>
<dbReference type="SUPFAM" id="SSF49464">
    <property type="entry name" value="Carboxypeptidase regulatory domain-like"/>
    <property type="match status" value="1"/>
</dbReference>
<dbReference type="PANTHER" id="PTHR30069:SF46">
    <property type="entry name" value="OAR PROTEIN"/>
    <property type="match status" value="1"/>
</dbReference>
<dbReference type="GO" id="GO:0015344">
    <property type="term" value="F:siderophore uptake transmembrane transporter activity"/>
    <property type="evidence" value="ECO:0007669"/>
    <property type="project" value="TreeGrafter"/>
</dbReference>
<keyword evidence="3" id="KW-1134">Transmembrane beta strand</keyword>
<evidence type="ECO:0000256" key="7">
    <source>
        <dbReference type="SAM" id="SignalP"/>
    </source>
</evidence>
<dbReference type="RefSeq" id="WP_011642308.1">
    <property type="nucleotide sequence ID" value="NC_008347.1"/>
</dbReference>
<dbReference type="GO" id="GO:0044718">
    <property type="term" value="P:siderophore transmembrane transport"/>
    <property type="evidence" value="ECO:0007669"/>
    <property type="project" value="TreeGrafter"/>
</dbReference>
<evidence type="ECO:0000256" key="5">
    <source>
        <dbReference type="ARBA" id="ARBA00023136"/>
    </source>
</evidence>
<dbReference type="InterPro" id="IPR057601">
    <property type="entry name" value="Oar-like_b-barrel"/>
</dbReference>
<comment type="subcellular location">
    <subcellularLocation>
        <location evidence="1">Cell outer membrane</location>
        <topology evidence="1">Multi-pass membrane protein</topology>
    </subcellularLocation>
</comment>
<evidence type="ECO:0000256" key="3">
    <source>
        <dbReference type="ARBA" id="ARBA00022452"/>
    </source>
</evidence>
<dbReference type="InterPro" id="IPR008969">
    <property type="entry name" value="CarboxyPept-like_regulatory"/>
</dbReference>
<dbReference type="InterPro" id="IPR036942">
    <property type="entry name" value="Beta-barrel_TonB_sf"/>
</dbReference>
<dbReference type="HOGENOM" id="CLU_006298_1_0_5"/>
<dbReference type="OrthoDB" id="9768147at2"/>
<dbReference type="Pfam" id="PF25183">
    <property type="entry name" value="OMP_b-brl_4"/>
    <property type="match status" value="2"/>
</dbReference>
<feature type="chain" id="PRO_5004168706" evidence="7">
    <location>
        <begin position="27"/>
        <end position="1066"/>
    </location>
</feature>
<feature type="domain" description="TonB-dependent transporter Oar-like beta-barrel" evidence="8">
    <location>
        <begin position="243"/>
        <end position="311"/>
    </location>
</feature>
<evidence type="ECO:0000256" key="1">
    <source>
        <dbReference type="ARBA" id="ARBA00004571"/>
    </source>
</evidence>
<proteinExistence type="predicted"/>
<keyword evidence="2" id="KW-0813">Transport</keyword>
<name>Q0ASS6_MARMM</name>
<organism evidence="9 10">
    <name type="scientific">Maricaulis maris (strain MCS10)</name>
    <name type="common">Caulobacter maris</name>
    <dbReference type="NCBI Taxonomy" id="394221"/>
    <lineage>
        <taxon>Bacteria</taxon>
        <taxon>Pseudomonadati</taxon>
        <taxon>Pseudomonadota</taxon>
        <taxon>Alphaproteobacteria</taxon>
        <taxon>Maricaulales</taxon>
        <taxon>Maricaulaceae</taxon>
        <taxon>Maricaulis</taxon>
    </lineage>
</organism>
<evidence type="ECO:0000256" key="6">
    <source>
        <dbReference type="ARBA" id="ARBA00023237"/>
    </source>
</evidence>
<accession>Q0ASS6</accession>
<dbReference type="InterPro" id="IPR039426">
    <property type="entry name" value="TonB-dep_rcpt-like"/>
</dbReference>
<feature type="signal peptide" evidence="7">
    <location>
        <begin position="1"/>
        <end position="26"/>
    </location>
</feature>
<keyword evidence="5" id="KW-0472">Membrane</keyword>
<keyword evidence="6" id="KW-0998">Cell outer membrane</keyword>
<dbReference type="GO" id="GO:0009279">
    <property type="term" value="C:cell outer membrane"/>
    <property type="evidence" value="ECO:0007669"/>
    <property type="project" value="UniProtKB-SubCell"/>
</dbReference>
<dbReference type="Gene3D" id="2.60.40.1120">
    <property type="entry name" value="Carboxypeptidase-like, regulatory domain"/>
    <property type="match status" value="1"/>
</dbReference>
<dbReference type="STRING" id="394221.Mmar10_0368"/>